<accession>A0A174X421</accession>
<dbReference type="STRING" id="47678.ERS852494_01562"/>
<feature type="chain" id="PRO_5014253086" evidence="2">
    <location>
        <begin position="26"/>
        <end position="419"/>
    </location>
</feature>
<evidence type="ECO:0000313" key="3">
    <source>
        <dbReference type="EMBL" id="CUP12721.1"/>
    </source>
</evidence>
<dbReference type="AlphaFoldDB" id="A0A174X421"/>
<dbReference type="Pfam" id="PF03415">
    <property type="entry name" value="Peptidase_C11"/>
    <property type="match status" value="1"/>
</dbReference>
<evidence type="ECO:0000256" key="2">
    <source>
        <dbReference type="SAM" id="SignalP"/>
    </source>
</evidence>
<dbReference type="Proteomes" id="UP000368418">
    <property type="component" value="Unassembled WGS sequence"/>
</dbReference>
<organism evidence="4 7">
    <name type="scientific">Bacteroides caccae</name>
    <dbReference type="NCBI Taxonomy" id="47678"/>
    <lineage>
        <taxon>Bacteria</taxon>
        <taxon>Pseudomonadati</taxon>
        <taxon>Bacteroidota</taxon>
        <taxon>Bacteroidia</taxon>
        <taxon>Bacteroidales</taxon>
        <taxon>Bacteroidaceae</taxon>
        <taxon>Bacteroides</taxon>
    </lineage>
</organism>
<dbReference type="EMBL" id="VVYD01000009">
    <property type="protein sequence ID" value="KAA5498491.1"/>
    <property type="molecule type" value="Genomic_DNA"/>
</dbReference>
<dbReference type="PANTHER" id="PTHR37835">
    <property type="entry name" value="ALPHA-CLOSTRIPAIN"/>
    <property type="match status" value="1"/>
</dbReference>
<dbReference type="Proteomes" id="UP000095657">
    <property type="component" value="Unassembled WGS sequence"/>
</dbReference>
<feature type="region of interest" description="Disordered" evidence="1">
    <location>
        <begin position="34"/>
        <end position="53"/>
    </location>
</feature>
<dbReference type="EMBL" id="CZBL01000022">
    <property type="protein sequence ID" value="CUQ52396.1"/>
    <property type="molecule type" value="Genomic_DNA"/>
</dbReference>
<evidence type="ECO:0000313" key="8">
    <source>
        <dbReference type="Proteomes" id="UP000368418"/>
    </source>
</evidence>
<sequence>MKTKQKYYHLIKPIIFVLFLSFSMASCEKEDIIPESPDIEDTENPTDTDPNEIVPPIVRANNEQTIFMYLPWSNNLTSNFYQNISDLESVIEKNILKNERVIVFMCTEATEATLFELVYENGKSVRKTYKQYTDPVYTTAEGITSILNDVRECTPAQRYSMIIGCHGMGWIPVSNAQSRSNLRVNKMHWEYENVPMTRYFGGLYPQYQTDITTLAQGISNAGLKMEYILFDDCYMSTVEVAYDLKNVTNHLIASTCEIMAYGMPYAKIGQYLIGEINYEKICNGFDDFYSNYEMPCGTIAVTDCAELDHLAAIMKDINSQYTFDTTLTGSLQRLDGYSPVIFFDCGDYVSKLCSNQELLAQFNEQLNRTVPFKRNTDYFYSMSRGKVKIETFSGITISDPSTNDLASAKEKTAWYAATH</sequence>
<proteinExistence type="predicted"/>
<name>A0A174X421_9BACE</name>
<dbReference type="RefSeq" id="WP_055170985.1">
    <property type="nucleotide sequence ID" value="NZ_CACRTB010000035.1"/>
</dbReference>
<dbReference type="Gene3D" id="3.40.50.11970">
    <property type="match status" value="1"/>
</dbReference>
<dbReference type="PROSITE" id="PS51257">
    <property type="entry name" value="PROKAR_LIPOPROTEIN"/>
    <property type="match status" value="1"/>
</dbReference>
<evidence type="ECO:0000313" key="7">
    <source>
        <dbReference type="Proteomes" id="UP000095725"/>
    </source>
</evidence>
<evidence type="ECO:0000313" key="6">
    <source>
        <dbReference type="Proteomes" id="UP000095657"/>
    </source>
</evidence>
<dbReference type="EMBL" id="CZAI01000003">
    <property type="protein sequence ID" value="CUP12721.1"/>
    <property type="molecule type" value="Genomic_DNA"/>
</dbReference>
<dbReference type="PANTHER" id="PTHR37835:SF1">
    <property type="entry name" value="ALPHA-CLOSTRIPAIN"/>
    <property type="match status" value="1"/>
</dbReference>
<evidence type="ECO:0000256" key="1">
    <source>
        <dbReference type="SAM" id="MobiDB-lite"/>
    </source>
</evidence>
<keyword evidence="2" id="KW-0732">Signal</keyword>
<reference evidence="5 8" key="2">
    <citation type="journal article" date="2019" name="Nat. Med.">
        <title>A library of human gut bacterial isolates paired with longitudinal multiomics data enables mechanistic microbiome research.</title>
        <authorList>
            <person name="Poyet M."/>
            <person name="Groussin M."/>
            <person name="Gibbons S.M."/>
            <person name="Avila-Pacheco J."/>
            <person name="Jiang X."/>
            <person name="Kearney S.M."/>
            <person name="Perrotta A.R."/>
            <person name="Berdy B."/>
            <person name="Zhao S."/>
            <person name="Lieberman T.D."/>
            <person name="Swanson P.K."/>
            <person name="Smith M."/>
            <person name="Roesemann S."/>
            <person name="Alexander J.E."/>
            <person name="Rich S.A."/>
            <person name="Livny J."/>
            <person name="Vlamakis H."/>
            <person name="Clish C."/>
            <person name="Bullock K."/>
            <person name="Deik A."/>
            <person name="Scott J."/>
            <person name="Pierce K.A."/>
            <person name="Xavier R.J."/>
            <person name="Alm E.J."/>
        </authorList>
    </citation>
    <scope>NUCLEOTIDE SEQUENCE [LARGE SCALE GENOMIC DNA]</scope>
    <source>
        <strain evidence="5 8">BIOML-A19</strain>
    </source>
</reference>
<dbReference type="Proteomes" id="UP000095725">
    <property type="component" value="Unassembled WGS sequence"/>
</dbReference>
<dbReference type="InterPro" id="IPR005077">
    <property type="entry name" value="Peptidase_C11"/>
</dbReference>
<reference evidence="6 7" key="1">
    <citation type="submission" date="2015-09" db="EMBL/GenBank/DDBJ databases">
        <authorList>
            <consortium name="Pathogen Informatics"/>
        </authorList>
    </citation>
    <scope>NUCLEOTIDE SEQUENCE [LARGE SCALE GENOMIC DNA]</scope>
    <source>
        <strain evidence="3 6">2789STDY5834880</strain>
        <strain evidence="4 7">2789STDY5834946</strain>
    </source>
</reference>
<feature type="compositionally biased region" description="Acidic residues" evidence="1">
    <location>
        <begin position="37"/>
        <end position="50"/>
    </location>
</feature>
<gene>
    <name evidence="3" type="ORF">ERS852494_01562</name>
    <name evidence="4" type="ORF">ERS852558_04153</name>
    <name evidence="5" type="ORF">F2Y31_11130</name>
</gene>
<protein>
    <submittedName>
        <fullName evidence="4 5">Clostripain family</fullName>
    </submittedName>
</protein>
<evidence type="ECO:0000313" key="4">
    <source>
        <dbReference type="EMBL" id="CUQ52396.1"/>
    </source>
</evidence>
<feature type="signal peptide" evidence="2">
    <location>
        <begin position="1"/>
        <end position="25"/>
    </location>
</feature>
<evidence type="ECO:0000313" key="5">
    <source>
        <dbReference type="EMBL" id="KAA5498491.1"/>
    </source>
</evidence>